<dbReference type="GO" id="GO:0008970">
    <property type="term" value="F:phospholipase A1 activity"/>
    <property type="evidence" value="ECO:0007669"/>
    <property type="project" value="TreeGrafter"/>
</dbReference>
<evidence type="ECO:0000256" key="3">
    <source>
        <dbReference type="ARBA" id="ARBA00023098"/>
    </source>
</evidence>
<keyword evidence="3" id="KW-0443">Lipid metabolism</keyword>
<keyword evidence="2" id="KW-0378">Hydrolase</keyword>
<accession>A0A1S8NDH4</accession>
<dbReference type="EMBL" id="LZYZ01000002">
    <property type="protein sequence ID" value="OOM14321.1"/>
    <property type="molecule type" value="Genomic_DNA"/>
</dbReference>
<dbReference type="GO" id="GO:0016410">
    <property type="term" value="F:N-acyltransferase activity"/>
    <property type="evidence" value="ECO:0007669"/>
    <property type="project" value="TreeGrafter"/>
</dbReference>
<reference evidence="5 6" key="1">
    <citation type="submission" date="2016-05" db="EMBL/GenBank/DDBJ databases">
        <title>Microbial solvent formation.</title>
        <authorList>
            <person name="Poehlein A."/>
            <person name="Montoya Solano J.D."/>
            <person name="Flitsch S."/>
            <person name="Krabben P."/>
            <person name="Duerre P."/>
            <person name="Daniel R."/>
        </authorList>
    </citation>
    <scope>NUCLEOTIDE SEQUENCE [LARGE SCALE GENOMIC DNA]</scope>
    <source>
        <strain evidence="5 6">L1-8</strain>
    </source>
</reference>
<evidence type="ECO:0000313" key="5">
    <source>
        <dbReference type="EMBL" id="OOM14321.1"/>
    </source>
</evidence>
<dbReference type="RefSeq" id="WP_077864590.1">
    <property type="nucleotide sequence ID" value="NZ_LZYZ01000002.1"/>
</dbReference>
<sequence length="72" mass="8400">MILHQWQISYIIEIYSSDETVKRAKSRRDENSYNLVTNNCEHFAIWCKTGVSKSTQVDNILRFLVPVPEIGL</sequence>
<dbReference type="AlphaFoldDB" id="A0A1S8NDH4"/>
<evidence type="ECO:0000313" key="6">
    <source>
        <dbReference type="Proteomes" id="UP000191154"/>
    </source>
</evidence>
<dbReference type="InterPro" id="IPR007053">
    <property type="entry name" value="LRAT_dom"/>
</dbReference>
<dbReference type="Pfam" id="PF04970">
    <property type="entry name" value="LRAT"/>
    <property type="match status" value="1"/>
</dbReference>
<dbReference type="GO" id="GO:0005737">
    <property type="term" value="C:cytoplasm"/>
    <property type="evidence" value="ECO:0007669"/>
    <property type="project" value="TreeGrafter"/>
</dbReference>
<protein>
    <submittedName>
        <fullName evidence="5">NC domain protein</fullName>
    </submittedName>
</protein>
<dbReference type="GO" id="GO:0070292">
    <property type="term" value="P:N-acylphosphatidylethanolamine metabolic process"/>
    <property type="evidence" value="ECO:0007669"/>
    <property type="project" value="TreeGrafter"/>
</dbReference>
<dbReference type="PROSITE" id="PS51934">
    <property type="entry name" value="LRAT"/>
    <property type="match status" value="1"/>
</dbReference>
<dbReference type="Gene3D" id="3.90.1720.10">
    <property type="entry name" value="endopeptidase domain like (from Nostoc punctiforme)"/>
    <property type="match status" value="1"/>
</dbReference>
<evidence type="ECO:0000256" key="1">
    <source>
        <dbReference type="ARBA" id="ARBA00022679"/>
    </source>
</evidence>
<dbReference type="Proteomes" id="UP000191154">
    <property type="component" value="Unassembled WGS sequence"/>
</dbReference>
<gene>
    <name evidence="5" type="ORF">CLOSAC_11940</name>
</gene>
<evidence type="ECO:0000259" key="4">
    <source>
        <dbReference type="PROSITE" id="PS51934"/>
    </source>
</evidence>
<feature type="domain" description="LRAT" evidence="4">
    <location>
        <begin position="1"/>
        <end position="56"/>
    </location>
</feature>
<name>A0A1S8NDH4_CLOSA</name>
<proteinExistence type="predicted"/>
<organism evidence="5 6">
    <name type="scientific">Clostridium saccharobutylicum</name>
    <dbReference type="NCBI Taxonomy" id="169679"/>
    <lineage>
        <taxon>Bacteria</taxon>
        <taxon>Bacillati</taxon>
        <taxon>Bacillota</taxon>
        <taxon>Clostridia</taxon>
        <taxon>Eubacteriales</taxon>
        <taxon>Clostridiaceae</taxon>
        <taxon>Clostridium</taxon>
    </lineage>
</organism>
<comment type="caution">
    <text evidence="5">The sequence shown here is derived from an EMBL/GenBank/DDBJ whole genome shotgun (WGS) entry which is preliminary data.</text>
</comment>
<dbReference type="InterPro" id="IPR051496">
    <property type="entry name" value="H-rev107_PLA/AT"/>
</dbReference>
<dbReference type="PANTHER" id="PTHR13943:SF77">
    <property type="entry name" value="LRAT DOMAIN-CONTAINING PROTEIN"/>
    <property type="match status" value="1"/>
</dbReference>
<keyword evidence="1" id="KW-0808">Transferase</keyword>
<evidence type="ECO:0000256" key="2">
    <source>
        <dbReference type="ARBA" id="ARBA00022801"/>
    </source>
</evidence>
<dbReference type="PANTHER" id="PTHR13943">
    <property type="entry name" value="HRAS-LIKE SUPPRESSOR - RELATED"/>
    <property type="match status" value="1"/>
</dbReference>
<dbReference type="GO" id="GO:0004623">
    <property type="term" value="F:phospholipase A2 activity"/>
    <property type="evidence" value="ECO:0007669"/>
    <property type="project" value="TreeGrafter"/>
</dbReference>